<dbReference type="Gene3D" id="3.90.550.10">
    <property type="entry name" value="Spore Coat Polysaccharide Biosynthesis Protein SpsA, Chain A"/>
    <property type="match status" value="1"/>
</dbReference>
<evidence type="ECO:0000313" key="3">
    <source>
        <dbReference type="EMBL" id="CUU58526.1"/>
    </source>
</evidence>
<dbReference type="CDD" id="cd00761">
    <property type="entry name" value="Glyco_tranf_GTA_type"/>
    <property type="match status" value="1"/>
</dbReference>
<keyword evidence="3" id="KW-0808">Transferase</keyword>
<comment type="similarity">
    <text evidence="1">Belongs to the glycosyltransferase 2 family.</text>
</comment>
<dbReference type="RefSeq" id="WP_091281777.1">
    <property type="nucleotide sequence ID" value="NZ_FAOZ01000020.1"/>
</dbReference>
<keyword evidence="4" id="KW-1185">Reference proteome</keyword>
<protein>
    <submittedName>
        <fullName evidence="3">Glycosyltransferase involved in cell wall bisynthesis</fullName>
    </submittedName>
</protein>
<dbReference type="AlphaFoldDB" id="A0A0S4QTU9"/>
<dbReference type="SUPFAM" id="SSF53448">
    <property type="entry name" value="Nucleotide-diphospho-sugar transferases"/>
    <property type="match status" value="1"/>
</dbReference>
<dbReference type="GO" id="GO:0016740">
    <property type="term" value="F:transferase activity"/>
    <property type="evidence" value="ECO:0007669"/>
    <property type="project" value="UniProtKB-KW"/>
</dbReference>
<dbReference type="Pfam" id="PF00535">
    <property type="entry name" value="Glycos_transf_2"/>
    <property type="match status" value="1"/>
</dbReference>
<proteinExistence type="inferred from homology"/>
<reference evidence="4" key="1">
    <citation type="submission" date="2015-11" db="EMBL/GenBank/DDBJ databases">
        <authorList>
            <person name="Varghese N."/>
        </authorList>
    </citation>
    <scope>NUCLEOTIDE SEQUENCE [LARGE SCALE GENOMIC DNA]</scope>
    <source>
        <strain evidence="4">DSM 45899</strain>
    </source>
</reference>
<dbReference type="PANTHER" id="PTHR48090">
    <property type="entry name" value="UNDECAPRENYL-PHOSPHATE 4-DEOXY-4-FORMAMIDO-L-ARABINOSE TRANSFERASE-RELATED"/>
    <property type="match status" value="1"/>
</dbReference>
<feature type="domain" description="Glycosyltransferase 2-like" evidence="2">
    <location>
        <begin position="14"/>
        <end position="130"/>
    </location>
</feature>
<dbReference type="Proteomes" id="UP000198802">
    <property type="component" value="Unassembled WGS sequence"/>
</dbReference>
<sequence>MSEPRTGTGRVSASVVVPAHNEERVIGRLLSRIVSSGPDDTGAVFDVVVVCNGCKDRTAEVASSFGPGVRVLSTDIPSKINALRMGNAVTDVFPRIYVDADVEIDRAGLLALAEAVDGGGYLAAGPERVLDLAGSPWLVRAYYSVWSQLPVVSNGLIGRGVVAVSERGHQRIAALPDVVNDDLYLHRAFGPSERTVVRSARSMVHPPRKVADLLRRRARASMGNAEQSGSRAREESTASARAVAGILRREPAQAPAIAAFVAITLGGRLWGQARARRGGTPVWLRDNSSRA</sequence>
<evidence type="ECO:0000259" key="2">
    <source>
        <dbReference type="Pfam" id="PF00535"/>
    </source>
</evidence>
<dbReference type="InterPro" id="IPR050256">
    <property type="entry name" value="Glycosyltransferase_2"/>
</dbReference>
<dbReference type="EMBL" id="FAOZ01000020">
    <property type="protein sequence ID" value="CUU58526.1"/>
    <property type="molecule type" value="Genomic_DNA"/>
</dbReference>
<name>A0A0S4QTU9_9ACTN</name>
<evidence type="ECO:0000313" key="4">
    <source>
        <dbReference type="Proteomes" id="UP000198802"/>
    </source>
</evidence>
<evidence type="ECO:0000256" key="1">
    <source>
        <dbReference type="ARBA" id="ARBA00006739"/>
    </source>
</evidence>
<organism evidence="3 4">
    <name type="scientific">Parafrankia irregularis</name>
    <dbReference type="NCBI Taxonomy" id="795642"/>
    <lineage>
        <taxon>Bacteria</taxon>
        <taxon>Bacillati</taxon>
        <taxon>Actinomycetota</taxon>
        <taxon>Actinomycetes</taxon>
        <taxon>Frankiales</taxon>
        <taxon>Frankiaceae</taxon>
        <taxon>Parafrankia</taxon>
    </lineage>
</organism>
<gene>
    <name evidence="3" type="ORF">Ga0074812_12024</name>
</gene>
<dbReference type="PANTHER" id="PTHR48090:SF6">
    <property type="entry name" value="SLR5056 PROTEIN"/>
    <property type="match status" value="1"/>
</dbReference>
<dbReference type="InterPro" id="IPR029044">
    <property type="entry name" value="Nucleotide-diphossugar_trans"/>
</dbReference>
<dbReference type="InterPro" id="IPR001173">
    <property type="entry name" value="Glyco_trans_2-like"/>
</dbReference>
<accession>A0A0S4QTU9</accession>